<gene>
    <name evidence="4" type="ORF">PV517_09340</name>
</gene>
<name>A0ABU4KZI6_9ACTN</name>
<accession>A0ABU4KZI6</accession>
<dbReference type="PANTHER" id="PTHR43877">
    <property type="entry name" value="AMINOALKYLPHOSPHONATE N-ACETYLTRANSFERASE-RELATED-RELATED"/>
    <property type="match status" value="1"/>
</dbReference>
<dbReference type="Gene3D" id="3.40.630.30">
    <property type="match status" value="1"/>
</dbReference>
<proteinExistence type="predicted"/>
<keyword evidence="5" id="KW-1185">Reference proteome</keyword>
<dbReference type="Proteomes" id="UP001271723">
    <property type="component" value="Unassembled WGS sequence"/>
</dbReference>
<dbReference type="EMBL" id="JARAVY010000003">
    <property type="protein sequence ID" value="MDX2908900.1"/>
    <property type="molecule type" value="Genomic_DNA"/>
</dbReference>
<evidence type="ECO:0000256" key="2">
    <source>
        <dbReference type="ARBA" id="ARBA00023315"/>
    </source>
</evidence>
<evidence type="ECO:0000259" key="3">
    <source>
        <dbReference type="PROSITE" id="PS51186"/>
    </source>
</evidence>
<organism evidence="4 5">
    <name type="scientific">Streptomyces griseiscabiei</name>
    <dbReference type="NCBI Taxonomy" id="2993540"/>
    <lineage>
        <taxon>Bacteria</taxon>
        <taxon>Bacillati</taxon>
        <taxon>Actinomycetota</taxon>
        <taxon>Actinomycetes</taxon>
        <taxon>Kitasatosporales</taxon>
        <taxon>Streptomycetaceae</taxon>
        <taxon>Streptomyces</taxon>
    </lineage>
</organism>
<dbReference type="InterPro" id="IPR050832">
    <property type="entry name" value="Bact_Acetyltransf"/>
</dbReference>
<dbReference type="InterPro" id="IPR016181">
    <property type="entry name" value="Acyl_CoA_acyltransferase"/>
</dbReference>
<dbReference type="RefSeq" id="WP_086756267.1">
    <property type="nucleotide sequence ID" value="NZ_JAGJBZ010000001.1"/>
</dbReference>
<evidence type="ECO:0000256" key="1">
    <source>
        <dbReference type="ARBA" id="ARBA00022679"/>
    </source>
</evidence>
<keyword evidence="1" id="KW-0808">Transferase</keyword>
<reference evidence="4 5" key="1">
    <citation type="journal article" date="2023" name="Microb. Genom.">
        <title>Mesoterricola silvestris gen. nov., sp. nov., Mesoterricola sediminis sp. nov., Geothrix oryzae sp. nov., Geothrix edaphica sp. nov., Geothrix rubra sp. nov., and Geothrix limicola sp. nov., six novel members of Acidobacteriota isolated from soils.</title>
        <authorList>
            <person name="Weisberg A.J."/>
            <person name="Pearce E."/>
            <person name="Kramer C.G."/>
            <person name="Chang J.H."/>
            <person name="Clarke C.R."/>
        </authorList>
    </citation>
    <scope>NUCLEOTIDE SEQUENCE [LARGE SCALE GENOMIC DNA]</scope>
    <source>
        <strain evidence="4 5">NRRL_B-2795</strain>
    </source>
</reference>
<keyword evidence="2" id="KW-0012">Acyltransferase</keyword>
<comment type="caution">
    <text evidence="4">The sequence shown here is derived from an EMBL/GenBank/DDBJ whole genome shotgun (WGS) entry which is preliminary data.</text>
</comment>
<dbReference type="Pfam" id="PF00583">
    <property type="entry name" value="Acetyltransf_1"/>
    <property type="match status" value="1"/>
</dbReference>
<evidence type="ECO:0000313" key="4">
    <source>
        <dbReference type="EMBL" id="MDX2908900.1"/>
    </source>
</evidence>
<dbReference type="InterPro" id="IPR000182">
    <property type="entry name" value="GNAT_dom"/>
</dbReference>
<dbReference type="SUPFAM" id="SSF55729">
    <property type="entry name" value="Acyl-CoA N-acyltransferases (Nat)"/>
    <property type="match status" value="1"/>
</dbReference>
<protein>
    <submittedName>
        <fullName evidence="4">GNAT family N-acetyltransferase</fullName>
    </submittedName>
</protein>
<sequence>MLIRAYVQDDLARLTELTVDTFRLFYEDSVGTLLDGLVLATLHADWRGDYRELVPTLHDPARHRYVAVAESADGVLAGYVAWRADPARRHGEITLLAVDRHHRGGRTGTALCEHAFTDLRAHGTKLVEIGTGGDTFHAPARALYESLGCVPFPTVYYYRQL</sequence>
<dbReference type="PROSITE" id="PS51186">
    <property type="entry name" value="GNAT"/>
    <property type="match status" value="1"/>
</dbReference>
<dbReference type="CDD" id="cd04301">
    <property type="entry name" value="NAT_SF"/>
    <property type="match status" value="1"/>
</dbReference>
<evidence type="ECO:0000313" key="5">
    <source>
        <dbReference type="Proteomes" id="UP001271723"/>
    </source>
</evidence>
<feature type="domain" description="N-acetyltransferase" evidence="3">
    <location>
        <begin position="1"/>
        <end position="161"/>
    </location>
</feature>